<dbReference type="EMBL" id="CP036349">
    <property type="protein sequence ID" value="QDV74139.1"/>
    <property type="molecule type" value="Genomic_DNA"/>
</dbReference>
<evidence type="ECO:0000256" key="3">
    <source>
        <dbReference type="ARBA" id="ARBA00023315"/>
    </source>
</evidence>
<dbReference type="Proteomes" id="UP000316426">
    <property type="component" value="Chromosome"/>
</dbReference>
<dbReference type="PANTHER" id="PTHR42681">
    <property type="entry name" value="MALONYL-COA-ACYL CARRIER PROTEIN TRANSACYLASE, MITOCHONDRIAL"/>
    <property type="match status" value="1"/>
</dbReference>
<dbReference type="RefSeq" id="WP_145112278.1">
    <property type="nucleotide sequence ID" value="NZ_CP036349.1"/>
</dbReference>
<dbReference type="KEGG" id="bmei:Spa11_23390"/>
<sequence length="381" mass="41423">MPASLANRLPFTALALRGYNQTNLGRTGELLAVPAYHDVVERRLAEAGELCGVVTGRQVDLIARVADEREAGLDAYSEAIALVFAAELAQLDLLRDVHGIDPHKAGRAFGYSLGELTAVAAAGLYPLEAVMRIPLSLAEDCAALASKVTMGVVFSRKTALSEAALQRVCEEVTAEGSGAVAISAILAPNTMLIIGETDTLERVRKRCEAWDGPPVLIRPNDGAWPPLHTPLVSELHIPDRATLMIRGVPRLSETPRPPIWSLVTGQREYEGDSGRGVLRRWIDSPQRLWDVVHATLASDTRTVLHVGPAPNVIPATFHRLAENVVKQTLQWSLSAVSKRTIQRMAGSAWMAPLLPKSGFLLRAPMIEQIVLEDWLLEHAPR</sequence>
<reference evidence="5 6" key="1">
    <citation type="submission" date="2019-02" db="EMBL/GenBank/DDBJ databases">
        <title>Deep-cultivation of Planctomycetes and their phenomic and genomic characterization uncovers novel biology.</title>
        <authorList>
            <person name="Wiegand S."/>
            <person name="Jogler M."/>
            <person name="Boedeker C."/>
            <person name="Pinto D."/>
            <person name="Vollmers J."/>
            <person name="Rivas-Marin E."/>
            <person name="Kohn T."/>
            <person name="Peeters S.H."/>
            <person name="Heuer A."/>
            <person name="Rast P."/>
            <person name="Oberbeckmann S."/>
            <person name="Bunk B."/>
            <person name="Jeske O."/>
            <person name="Meyerdierks A."/>
            <person name="Storesund J.E."/>
            <person name="Kallscheuer N."/>
            <person name="Luecker S."/>
            <person name="Lage O.M."/>
            <person name="Pohl T."/>
            <person name="Merkel B.J."/>
            <person name="Hornburger P."/>
            <person name="Mueller R.-W."/>
            <person name="Bruemmer F."/>
            <person name="Labrenz M."/>
            <person name="Spormann A.M."/>
            <person name="Op den Camp H."/>
            <person name="Overmann J."/>
            <person name="Amann R."/>
            <person name="Jetten M.S.M."/>
            <person name="Mascher T."/>
            <person name="Medema M.H."/>
            <person name="Devos D.P."/>
            <person name="Kaster A.-K."/>
            <person name="Ovreas L."/>
            <person name="Rohde M."/>
            <person name="Galperin M.Y."/>
            <person name="Jogler C."/>
        </authorList>
    </citation>
    <scope>NUCLEOTIDE SEQUENCE [LARGE SCALE GENOMIC DNA]</scope>
    <source>
        <strain evidence="5 6">Spa11</strain>
    </source>
</reference>
<name>A0A518K8M6_9BACT</name>
<evidence type="ECO:0000313" key="6">
    <source>
        <dbReference type="Proteomes" id="UP000316426"/>
    </source>
</evidence>
<dbReference type="InterPro" id="IPR050858">
    <property type="entry name" value="Mal-CoA-ACP_Trans/PKS_FabD"/>
</dbReference>
<dbReference type="Gene3D" id="3.30.70.250">
    <property type="entry name" value="Malonyl-CoA ACP transacylase, ACP-binding"/>
    <property type="match status" value="1"/>
</dbReference>
<protein>
    <recommendedName>
        <fullName evidence="1">[acyl-carrier-protein] S-malonyltransferase</fullName>
        <ecNumber evidence="1">2.3.1.39</ecNumber>
    </recommendedName>
</protein>
<organism evidence="5 6">
    <name type="scientific">Botrimarina mediterranea</name>
    <dbReference type="NCBI Taxonomy" id="2528022"/>
    <lineage>
        <taxon>Bacteria</taxon>
        <taxon>Pseudomonadati</taxon>
        <taxon>Planctomycetota</taxon>
        <taxon>Planctomycetia</taxon>
        <taxon>Pirellulales</taxon>
        <taxon>Lacipirellulaceae</taxon>
        <taxon>Botrimarina</taxon>
    </lineage>
</organism>
<evidence type="ECO:0000256" key="2">
    <source>
        <dbReference type="ARBA" id="ARBA00022679"/>
    </source>
</evidence>
<accession>A0A518K8M6</accession>
<keyword evidence="3" id="KW-0012">Acyltransferase</keyword>
<keyword evidence="6" id="KW-1185">Reference proteome</keyword>
<comment type="catalytic activity">
    <reaction evidence="4">
        <text>holo-[ACP] + malonyl-CoA = malonyl-[ACP] + CoA</text>
        <dbReference type="Rhea" id="RHEA:41792"/>
        <dbReference type="Rhea" id="RHEA-COMP:9623"/>
        <dbReference type="Rhea" id="RHEA-COMP:9685"/>
        <dbReference type="ChEBI" id="CHEBI:57287"/>
        <dbReference type="ChEBI" id="CHEBI:57384"/>
        <dbReference type="ChEBI" id="CHEBI:64479"/>
        <dbReference type="ChEBI" id="CHEBI:78449"/>
        <dbReference type="EC" id="2.3.1.39"/>
    </reaction>
</comment>
<dbReference type="GO" id="GO:0005829">
    <property type="term" value="C:cytosol"/>
    <property type="evidence" value="ECO:0007669"/>
    <property type="project" value="TreeGrafter"/>
</dbReference>
<proteinExistence type="predicted"/>
<dbReference type="SUPFAM" id="SSF52151">
    <property type="entry name" value="FabD/lysophospholipase-like"/>
    <property type="match status" value="1"/>
</dbReference>
<evidence type="ECO:0000256" key="1">
    <source>
        <dbReference type="ARBA" id="ARBA00013258"/>
    </source>
</evidence>
<dbReference type="AlphaFoldDB" id="A0A518K8M6"/>
<dbReference type="InterPro" id="IPR001227">
    <property type="entry name" value="Ac_transferase_dom_sf"/>
</dbReference>
<dbReference type="InterPro" id="IPR016035">
    <property type="entry name" value="Acyl_Trfase/lysoPLipase"/>
</dbReference>
<dbReference type="PANTHER" id="PTHR42681:SF1">
    <property type="entry name" value="MALONYL-COA-ACYL CARRIER PROTEIN TRANSACYLASE, MITOCHONDRIAL"/>
    <property type="match status" value="1"/>
</dbReference>
<evidence type="ECO:0000313" key="5">
    <source>
        <dbReference type="EMBL" id="QDV74139.1"/>
    </source>
</evidence>
<gene>
    <name evidence="5" type="ORF">Spa11_23390</name>
</gene>
<keyword evidence="2" id="KW-0808">Transferase</keyword>
<dbReference type="EC" id="2.3.1.39" evidence="1"/>
<dbReference type="GO" id="GO:0004314">
    <property type="term" value="F:[acyl-carrier-protein] S-malonyltransferase activity"/>
    <property type="evidence" value="ECO:0007669"/>
    <property type="project" value="UniProtKB-EC"/>
</dbReference>
<dbReference type="GO" id="GO:0006633">
    <property type="term" value="P:fatty acid biosynthetic process"/>
    <property type="evidence" value="ECO:0007669"/>
    <property type="project" value="TreeGrafter"/>
</dbReference>
<dbReference type="Gene3D" id="3.40.366.10">
    <property type="entry name" value="Malonyl-Coenzyme A Acyl Carrier Protein, domain 2"/>
    <property type="match status" value="1"/>
</dbReference>
<evidence type="ECO:0000256" key="4">
    <source>
        <dbReference type="ARBA" id="ARBA00048462"/>
    </source>
</evidence>